<evidence type="ECO:0000313" key="5">
    <source>
        <dbReference type="Proteomes" id="UP001060771"/>
    </source>
</evidence>
<feature type="transmembrane region" description="Helical" evidence="1">
    <location>
        <begin position="57"/>
        <end position="82"/>
    </location>
</feature>
<dbReference type="EMBL" id="AP026830">
    <property type="protein sequence ID" value="BDR93369.1"/>
    <property type="molecule type" value="Genomic_DNA"/>
</dbReference>
<dbReference type="Proteomes" id="UP000657075">
    <property type="component" value="Unassembled WGS sequence"/>
</dbReference>
<evidence type="ECO:0000256" key="1">
    <source>
        <dbReference type="SAM" id="Phobius"/>
    </source>
</evidence>
<dbReference type="Pfam" id="PF06195">
    <property type="entry name" value="DUF996"/>
    <property type="match status" value="1"/>
</dbReference>
<dbReference type="InterPro" id="IPR010397">
    <property type="entry name" value="DUF996"/>
</dbReference>
<feature type="transmembrane region" description="Helical" evidence="1">
    <location>
        <begin position="12"/>
        <end position="42"/>
    </location>
</feature>
<sequence>MFSMSSQEDIRSAGTIGFIGGILALIPYIDFVGLIMVLIALYKLSHDYGNEGIWRNAIYAVVFSIIGVAIATFTLVGSLSLLSSISYSTIGAVTSIIVFFIVFYIFMVISGYFWRNAYAELGRSSGMNEFNNASRWYWLGALLTIILVGAILTLIADIYAIIGYHKLSQVK</sequence>
<keyword evidence="1" id="KW-0472">Membrane</keyword>
<keyword evidence="1" id="KW-0812">Transmembrane</keyword>
<accession>A0A830E778</accession>
<evidence type="ECO:0000313" key="2">
    <source>
        <dbReference type="EMBL" id="BDR93369.1"/>
    </source>
</evidence>
<evidence type="ECO:0000313" key="3">
    <source>
        <dbReference type="EMBL" id="GGI76633.1"/>
    </source>
</evidence>
<name>A0A830E778_9CREN</name>
<evidence type="ECO:0000313" key="4">
    <source>
        <dbReference type="Proteomes" id="UP000657075"/>
    </source>
</evidence>
<reference evidence="3" key="2">
    <citation type="submission" date="2020-09" db="EMBL/GenBank/DDBJ databases">
        <authorList>
            <person name="Sun Q."/>
            <person name="Ohkuma M."/>
        </authorList>
    </citation>
    <scope>NUCLEOTIDE SEQUENCE</scope>
    <source>
        <strain evidence="3">JCM 11219</strain>
    </source>
</reference>
<feature type="transmembrane region" description="Helical" evidence="1">
    <location>
        <begin position="136"/>
        <end position="162"/>
    </location>
</feature>
<keyword evidence="5" id="KW-1185">Reference proteome</keyword>
<feature type="transmembrane region" description="Helical" evidence="1">
    <location>
        <begin position="89"/>
        <end position="114"/>
    </location>
</feature>
<reference evidence="5" key="3">
    <citation type="submission" date="2022-09" db="EMBL/GenBank/DDBJ databases">
        <title>Complete genome sequence of Vulcanisaeta souniana.</title>
        <authorList>
            <person name="Kato S."/>
            <person name="Itoh T."/>
            <person name="Ohkuma M."/>
        </authorList>
    </citation>
    <scope>NUCLEOTIDE SEQUENCE [LARGE SCALE GENOMIC DNA]</scope>
    <source>
        <strain evidence="5">JCM 11219</strain>
    </source>
</reference>
<proteinExistence type="predicted"/>
<reference evidence="2" key="4">
    <citation type="journal article" date="2023" name="Microbiol. Resour. Announc.">
        <title>Complete Genome Sequence of Vulcanisaeta souniana Strain IC-059, a Hyperthermophilic Archaeon Isolated from Hot Spring Water in Japan.</title>
        <authorList>
            <person name="Kato S."/>
            <person name="Itoh T."/>
            <person name="Wu L."/>
            <person name="Ma J."/>
            <person name="Ohkuma M."/>
        </authorList>
    </citation>
    <scope>NUCLEOTIDE SEQUENCE</scope>
    <source>
        <strain evidence="2">JCM 11219</strain>
    </source>
</reference>
<dbReference type="AlphaFoldDB" id="A0A830E778"/>
<evidence type="ECO:0008006" key="6">
    <source>
        <dbReference type="Google" id="ProtNLM"/>
    </source>
</evidence>
<reference evidence="3" key="1">
    <citation type="journal article" date="2014" name="Int. J. Syst. Evol. Microbiol.">
        <title>Complete genome sequence of Corynebacterium casei LMG S-19264T (=DSM 44701T), isolated from a smear-ripened cheese.</title>
        <authorList>
            <consortium name="US DOE Joint Genome Institute (JGI-PGF)"/>
            <person name="Walter F."/>
            <person name="Albersmeier A."/>
            <person name="Kalinowski J."/>
            <person name="Ruckert C."/>
        </authorList>
    </citation>
    <scope>NUCLEOTIDE SEQUENCE</scope>
    <source>
        <strain evidence="3">JCM 11219</strain>
    </source>
</reference>
<dbReference type="EMBL" id="BMNM01000004">
    <property type="protein sequence ID" value="GGI76633.1"/>
    <property type="molecule type" value="Genomic_DNA"/>
</dbReference>
<protein>
    <recommendedName>
        <fullName evidence="6">DUF996 domain-containing protein</fullName>
    </recommendedName>
</protein>
<gene>
    <name evidence="3" type="ORF">GCM10007112_11750</name>
    <name evidence="2" type="ORF">Vsou_24620</name>
</gene>
<dbReference type="Proteomes" id="UP001060771">
    <property type="component" value="Chromosome"/>
</dbReference>
<keyword evidence="1" id="KW-1133">Transmembrane helix</keyword>
<organism evidence="3 4">
    <name type="scientific">Vulcanisaeta souniana JCM 11219</name>
    <dbReference type="NCBI Taxonomy" id="1293586"/>
    <lineage>
        <taxon>Archaea</taxon>
        <taxon>Thermoproteota</taxon>
        <taxon>Thermoprotei</taxon>
        <taxon>Thermoproteales</taxon>
        <taxon>Thermoproteaceae</taxon>
        <taxon>Vulcanisaeta</taxon>
    </lineage>
</organism>